<dbReference type="RefSeq" id="WP_133942091.1">
    <property type="nucleotide sequence ID" value="NZ_CP038241.1"/>
</dbReference>
<accession>A0AAE7CQC1</accession>
<dbReference type="SUPFAM" id="SSF53795">
    <property type="entry name" value="PEP carboxykinase-like"/>
    <property type="match status" value="1"/>
</dbReference>
<dbReference type="InterPro" id="IPR027417">
    <property type="entry name" value="P-loop_NTPase"/>
</dbReference>
<reference evidence="1 2" key="1">
    <citation type="submission" date="2019-03" db="EMBL/GenBank/DDBJ databases">
        <title>Complete Genome Sequence of Allofrancisella inopinata Strain SYSU YG23 Isolated from Water-Cooling Systems in China.</title>
        <authorList>
            <person name="Ohrman C."/>
            <person name="Uneklint I."/>
            <person name="Sjodin A."/>
        </authorList>
    </citation>
    <scope>NUCLEOTIDE SEQUENCE [LARGE SCALE GENOMIC DNA]</scope>
    <source>
        <strain evidence="1 2">SYSU YG23</strain>
    </source>
</reference>
<dbReference type="EMBL" id="CP038241">
    <property type="protein sequence ID" value="QIV95582.1"/>
    <property type="molecule type" value="Genomic_DNA"/>
</dbReference>
<sequence length="301" mass="34495">MFKHEVYDLKLNSKIDLPFLNSIKNCDLQQTDLEIEFINNFIPTIKEQINKGLSVDTEGDLILDIPNICFYKITNNQIFIQPYKGVDTQTIANFLVSAAIPYFFAKQGRVILRGCSFTKKCKTANLLLGNSGVGKSTLLAAFAKRDYKILSDQFCILSIENNKVYVQPAFPYIKLWFQATKILKIDSETLLKVRPNLKRFYWKAPFCNEKLEVKHIFKIKEQNLENKNLIEKITGIKKITLLQSCIFGSDLTSLDKNDKINIAKTIIVLATQATFFKVLNIRTKSTIDSLVKLIEDECNEE</sequence>
<keyword evidence="2" id="KW-1185">Reference proteome</keyword>
<organism evidence="1 2">
    <name type="scientific">Allofrancisella inopinata</name>
    <dbReference type="NCBI Taxonomy" id="1085647"/>
    <lineage>
        <taxon>Bacteria</taxon>
        <taxon>Pseudomonadati</taxon>
        <taxon>Pseudomonadota</taxon>
        <taxon>Gammaproteobacteria</taxon>
        <taxon>Thiotrichales</taxon>
        <taxon>Francisellaceae</taxon>
        <taxon>Allofrancisella</taxon>
    </lineage>
</organism>
<evidence type="ECO:0000313" key="2">
    <source>
        <dbReference type="Proteomes" id="UP000502004"/>
    </source>
</evidence>
<dbReference type="Proteomes" id="UP000502004">
    <property type="component" value="Chromosome"/>
</dbReference>
<dbReference type="AlphaFoldDB" id="A0AAE7CQC1"/>
<proteinExistence type="predicted"/>
<gene>
    <name evidence="1" type="ORF">E4K63_01505</name>
</gene>
<dbReference type="GO" id="GO:0004674">
    <property type="term" value="F:protein serine/threonine kinase activity"/>
    <property type="evidence" value="ECO:0007669"/>
    <property type="project" value="UniProtKB-KW"/>
</dbReference>
<dbReference type="Gene3D" id="3.40.50.300">
    <property type="entry name" value="P-loop containing nucleotide triphosphate hydrolases"/>
    <property type="match status" value="1"/>
</dbReference>
<name>A0AAE7CQC1_9GAMM</name>
<dbReference type="KEGG" id="aii:E4K63_01505"/>
<keyword evidence="1" id="KW-0808">Transferase</keyword>
<evidence type="ECO:0000313" key="1">
    <source>
        <dbReference type="EMBL" id="QIV95582.1"/>
    </source>
</evidence>
<keyword evidence="1" id="KW-0723">Serine/threonine-protein kinase</keyword>
<keyword evidence="1" id="KW-0418">Kinase</keyword>
<protein>
    <submittedName>
        <fullName evidence="1">Serine/threonine protein kinase</fullName>
    </submittedName>
</protein>